<accession>A0A811QJM9</accession>
<name>A0A811QJM9_9POAL</name>
<dbReference type="EMBL" id="CAJGYO010000010">
    <property type="protein sequence ID" value="CAD6258582.1"/>
    <property type="molecule type" value="Genomic_DNA"/>
</dbReference>
<reference evidence="2" key="1">
    <citation type="submission" date="2020-10" db="EMBL/GenBank/DDBJ databases">
        <authorList>
            <person name="Han B."/>
            <person name="Lu T."/>
            <person name="Zhao Q."/>
            <person name="Huang X."/>
            <person name="Zhao Y."/>
        </authorList>
    </citation>
    <scope>NUCLEOTIDE SEQUENCE</scope>
</reference>
<evidence type="ECO:0000313" key="2">
    <source>
        <dbReference type="EMBL" id="CAD6258582.1"/>
    </source>
</evidence>
<dbReference type="PANTHER" id="PTHR33170">
    <property type="entry name" value="DUF4283 DOMAIN-CONTAINING PROTEIN-RELATED"/>
    <property type="match status" value="1"/>
</dbReference>
<organism evidence="2 3">
    <name type="scientific">Miscanthus lutarioriparius</name>
    <dbReference type="NCBI Taxonomy" id="422564"/>
    <lineage>
        <taxon>Eukaryota</taxon>
        <taxon>Viridiplantae</taxon>
        <taxon>Streptophyta</taxon>
        <taxon>Embryophyta</taxon>
        <taxon>Tracheophyta</taxon>
        <taxon>Spermatophyta</taxon>
        <taxon>Magnoliopsida</taxon>
        <taxon>Liliopsida</taxon>
        <taxon>Poales</taxon>
        <taxon>Poaceae</taxon>
        <taxon>PACMAD clade</taxon>
        <taxon>Panicoideae</taxon>
        <taxon>Andropogonodae</taxon>
        <taxon>Andropogoneae</taxon>
        <taxon>Saccharinae</taxon>
        <taxon>Miscanthus</taxon>
    </lineage>
</organism>
<keyword evidence="3" id="KW-1185">Reference proteome</keyword>
<evidence type="ECO:0000256" key="1">
    <source>
        <dbReference type="SAM" id="MobiDB-lite"/>
    </source>
</evidence>
<feature type="compositionally biased region" description="Polar residues" evidence="1">
    <location>
        <begin position="310"/>
        <end position="333"/>
    </location>
</feature>
<evidence type="ECO:0000313" key="3">
    <source>
        <dbReference type="Proteomes" id="UP000604825"/>
    </source>
</evidence>
<sequence>MSSTTIGASVAARGREDADGGTGQQHNGGRPSAGNTLTVEPGVVVDEQGNNKRKRKEPAEKRECSICTEEHYTNRCPLLRGPKPTVAYCAAAEDGMGFFQIQAARNNQIVDTFQASVAALITVESGDVPAHLVQAELARIIPVRWDWEAQQLGAKSFVVPFPSKEELDRMIAIRTLTTRNKEGTIVFAKFVDDVQPIRLLEQVWVTVTKVPRALRSFLPLWAVGTMIGATHKVDMIHLRATRQVRILVAVFDVKKIPKFADVCVGSGIYRLLFKPDEAVQIDPIDPEDDGLLGDDLDGGDREMEDAEAHNPQNPQNNTKASDKTSAPPQNLPH</sequence>
<feature type="region of interest" description="Disordered" evidence="1">
    <location>
        <begin position="282"/>
        <end position="333"/>
    </location>
</feature>
<dbReference type="AlphaFoldDB" id="A0A811QJM9"/>
<proteinExistence type="predicted"/>
<dbReference type="Proteomes" id="UP000604825">
    <property type="component" value="Unassembled WGS sequence"/>
</dbReference>
<evidence type="ECO:0008006" key="4">
    <source>
        <dbReference type="Google" id="ProtNLM"/>
    </source>
</evidence>
<gene>
    <name evidence="2" type="ORF">NCGR_LOCUS42052</name>
</gene>
<dbReference type="PANTHER" id="PTHR33170:SF50">
    <property type="entry name" value="DUF4283 DOMAIN-CONTAINING PROTEIN"/>
    <property type="match status" value="1"/>
</dbReference>
<feature type="region of interest" description="Disordered" evidence="1">
    <location>
        <begin position="1"/>
        <end position="62"/>
    </location>
</feature>
<comment type="caution">
    <text evidence="2">The sequence shown here is derived from an EMBL/GenBank/DDBJ whole genome shotgun (WGS) entry which is preliminary data.</text>
</comment>
<dbReference type="OrthoDB" id="694714at2759"/>
<feature type="compositionally biased region" description="Acidic residues" evidence="1">
    <location>
        <begin position="284"/>
        <end position="305"/>
    </location>
</feature>
<protein>
    <recommendedName>
        <fullName evidence="4">DUF4283 domain-containing protein</fullName>
    </recommendedName>
</protein>